<keyword evidence="6" id="KW-0479">Metal-binding</keyword>
<dbReference type="Proteomes" id="UP001515500">
    <property type="component" value="Chromosome 11"/>
</dbReference>
<keyword evidence="9" id="KW-0378">Hydrolase</keyword>
<evidence type="ECO:0000256" key="11">
    <source>
        <dbReference type="ARBA" id="ARBA00023125"/>
    </source>
</evidence>
<evidence type="ECO:0000256" key="4">
    <source>
        <dbReference type="ARBA" id="ARBA00022705"/>
    </source>
</evidence>
<name>A0AB40C6X8_DIOCR</name>
<evidence type="ECO:0000256" key="8">
    <source>
        <dbReference type="ARBA" id="ARBA00022759"/>
    </source>
</evidence>
<proteinExistence type="inferred from homology"/>
<evidence type="ECO:0000256" key="7">
    <source>
        <dbReference type="ARBA" id="ARBA00022741"/>
    </source>
</evidence>
<keyword evidence="11" id="KW-0238">DNA-binding</keyword>
<evidence type="ECO:0000256" key="3">
    <source>
        <dbReference type="ARBA" id="ARBA00022695"/>
    </source>
</evidence>
<dbReference type="Gene3D" id="3.40.1310.20">
    <property type="match status" value="1"/>
</dbReference>
<keyword evidence="3" id="KW-0548">Nucleotidyltransferase</keyword>
<accession>A0AB40C6X8</accession>
<keyword evidence="5" id="KW-0540">Nuclease</keyword>
<sequence>MPLQPKKFRFNAKNFFLTYLRCSLTKEIALQQLLAVSLPNNRKFICVARELHDDGCPHLHVLIQLEGGAQLTNPRLFDLRSSVASTSFHPNIQCAKSSSDVKAYIEKGGDYIDWGEFQVDSRSSRNRRHDLSSFYANSLNSETPDRALEIIREKDPRAFVLQYHNLKSNVEHIFARPLDPYISYWAYSMFTITSRMQAWLEHNL</sequence>
<dbReference type="GO" id="GO:0003677">
    <property type="term" value="F:DNA binding"/>
    <property type="evidence" value="ECO:0007669"/>
    <property type="project" value="UniProtKB-KW"/>
</dbReference>
<dbReference type="PRINTS" id="PR00227">
    <property type="entry name" value="GEMCOATAL1"/>
</dbReference>
<keyword evidence="2" id="KW-0808">Transferase</keyword>
<evidence type="ECO:0000313" key="13">
    <source>
        <dbReference type="Proteomes" id="UP001515500"/>
    </source>
</evidence>
<dbReference type="InterPro" id="IPR001301">
    <property type="entry name" value="Gemini_AL1_CLV"/>
</dbReference>
<evidence type="ECO:0000256" key="2">
    <source>
        <dbReference type="ARBA" id="ARBA00022679"/>
    </source>
</evidence>
<dbReference type="GO" id="GO:0016888">
    <property type="term" value="F:DNA endonuclease activity, producing 5'-phosphomonoesters"/>
    <property type="evidence" value="ECO:0007669"/>
    <property type="project" value="InterPro"/>
</dbReference>
<dbReference type="InterPro" id="IPR022692">
    <property type="entry name" value="Gemini_AL1_REP_central"/>
</dbReference>
<evidence type="ECO:0000256" key="1">
    <source>
        <dbReference type="ARBA" id="ARBA00006240"/>
    </source>
</evidence>
<dbReference type="GO" id="GO:0005198">
    <property type="term" value="F:structural molecule activity"/>
    <property type="evidence" value="ECO:0007669"/>
    <property type="project" value="InterPro"/>
</dbReference>
<evidence type="ECO:0000256" key="9">
    <source>
        <dbReference type="ARBA" id="ARBA00022801"/>
    </source>
</evidence>
<evidence type="ECO:0000256" key="5">
    <source>
        <dbReference type="ARBA" id="ARBA00022722"/>
    </source>
</evidence>
<protein>
    <submittedName>
        <fullName evidence="14">Geminivirus-like replication protein</fullName>
    </submittedName>
</protein>
<keyword evidence="4" id="KW-0235">DNA replication</keyword>
<organism evidence="13 14">
    <name type="scientific">Dioscorea cayennensis subsp. rotundata</name>
    <name type="common">White Guinea yam</name>
    <name type="synonym">Dioscorea rotundata</name>
    <dbReference type="NCBI Taxonomy" id="55577"/>
    <lineage>
        <taxon>Eukaryota</taxon>
        <taxon>Viridiplantae</taxon>
        <taxon>Streptophyta</taxon>
        <taxon>Embryophyta</taxon>
        <taxon>Tracheophyta</taxon>
        <taxon>Spermatophyta</taxon>
        <taxon>Magnoliopsida</taxon>
        <taxon>Liliopsida</taxon>
        <taxon>Dioscoreales</taxon>
        <taxon>Dioscoreaceae</taxon>
        <taxon>Dioscorea</taxon>
    </lineage>
</organism>
<dbReference type="GO" id="GO:0006260">
    <property type="term" value="P:DNA replication"/>
    <property type="evidence" value="ECO:0007669"/>
    <property type="project" value="UniProtKB-KW"/>
</dbReference>
<keyword evidence="7" id="KW-0547">Nucleotide-binding</keyword>
<dbReference type="InterPro" id="IPR001191">
    <property type="entry name" value="Gemini_AL1_REP"/>
</dbReference>
<dbReference type="SUPFAM" id="SSF55464">
    <property type="entry name" value="Origin of replication-binding domain, RBD-like"/>
    <property type="match status" value="1"/>
</dbReference>
<dbReference type="PROSITE" id="PS52020">
    <property type="entry name" value="CRESS_DNA_REP"/>
    <property type="match status" value="1"/>
</dbReference>
<feature type="domain" description="CRESS-DNA virus Rep endonuclease" evidence="12">
    <location>
        <begin position="9"/>
        <end position="117"/>
    </location>
</feature>
<evidence type="ECO:0000256" key="10">
    <source>
        <dbReference type="ARBA" id="ARBA00023124"/>
    </source>
</evidence>
<evidence type="ECO:0000259" key="12">
    <source>
        <dbReference type="PROSITE" id="PS52020"/>
    </source>
</evidence>
<keyword evidence="8" id="KW-0255">Endonuclease</keyword>
<dbReference type="GeneID" id="120271642"/>
<evidence type="ECO:0000313" key="14">
    <source>
        <dbReference type="RefSeq" id="XP_039134249.1"/>
    </source>
</evidence>
<keyword evidence="13" id="KW-1185">Reference proteome</keyword>
<gene>
    <name evidence="14" type="primary">LOC120271642</name>
</gene>
<evidence type="ECO:0000256" key="6">
    <source>
        <dbReference type="ARBA" id="ARBA00022723"/>
    </source>
</evidence>
<dbReference type="GO" id="GO:0046872">
    <property type="term" value="F:metal ion binding"/>
    <property type="evidence" value="ECO:0007669"/>
    <property type="project" value="UniProtKB-KW"/>
</dbReference>
<dbReference type="GO" id="GO:0016779">
    <property type="term" value="F:nucleotidyltransferase activity"/>
    <property type="evidence" value="ECO:0007669"/>
    <property type="project" value="UniProtKB-KW"/>
</dbReference>
<dbReference type="AlphaFoldDB" id="A0AB40C6X8"/>
<dbReference type="GO" id="GO:0000166">
    <property type="term" value="F:nucleotide binding"/>
    <property type="evidence" value="ECO:0007669"/>
    <property type="project" value="UniProtKB-KW"/>
</dbReference>
<dbReference type="InterPro" id="IPR049912">
    <property type="entry name" value="CRESS_DNA_REP"/>
</dbReference>
<dbReference type="Pfam" id="PF00799">
    <property type="entry name" value="Gemini_AL1"/>
    <property type="match status" value="1"/>
</dbReference>
<comment type="similarity">
    <text evidence="1">Belongs to the geminiviridae Rep protein family.</text>
</comment>
<dbReference type="Pfam" id="PF08283">
    <property type="entry name" value="Gemini_AL1_M"/>
    <property type="match status" value="1"/>
</dbReference>
<keyword evidence="10" id="KW-0190">Covalent protein-DNA linkage</keyword>
<dbReference type="RefSeq" id="XP_039134249.1">
    <property type="nucleotide sequence ID" value="XM_039278315.1"/>
</dbReference>
<dbReference type="PRINTS" id="PR00228">
    <property type="entry name" value="GEMCOATCLVL1"/>
</dbReference>
<reference evidence="14" key="1">
    <citation type="submission" date="2025-08" db="UniProtKB">
        <authorList>
            <consortium name="RefSeq"/>
        </authorList>
    </citation>
    <scope>IDENTIFICATION</scope>
</reference>